<sequence length="272" mass="31498">MFLSVKSCKKEDLILVAQEIGENVPPTAKICDLKGIILNSDEYKSDPDFVKGILENAVTDRKLQEEFELEKIKLNKEQEFELEKIKLNKEQEFELEKIKLKQQQELELEKLKINKTSNAKKKFTLLKLQFRQCGDDLKDWLPFWSQFEHVDKGDDIAPENKFQYLVQATVVGSRAREVVESFPPTGENYMKAVDSLKARFGREDLLVEVYVRELLKLIISVQSNQKLAPTFLYDKLESYLRALETLGVTADKCESILSLMVESCFDEEFLKA</sequence>
<accession>A0A4Y2US14</accession>
<dbReference type="AlphaFoldDB" id="A0A4Y2US14"/>
<dbReference type="InterPro" id="IPR005312">
    <property type="entry name" value="DUF1759"/>
</dbReference>
<evidence type="ECO:0000313" key="2">
    <source>
        <dbReference type="Proteomes" id="UP000499080"/>
    </source>
</evidence>
<reference evidence="1 2" key="1">
    <citation type="journal article" date="2019" name="Sci. Rep.">
        <title>Orb-weaving spider Araneus ventricosus genome elucidates the spidroin gene catalogue.</title>
        <authorList>
            <person name="Kono N."/>
            <person name="Nakamura H."/>
            <person name="Ohtoshi R."/>
            <person name="Moran D.A.P."/>
            <person name="Shinohara A."/>
            <person name="Yoshida Y."/>
            <person name="Fujiwara M."/>
            <person name="Mori M."/>
            <person name="Tomita M."/>
            <person name="Arakawa K."/>
        </authorList>
    </citation>
    <scope>NUCLEOTIDE SEQUENCE [LARGE SCALE GENOMIC DNA]</scope>
</reference>
<evidence type="ECO:0000313" key="1">
    <source>
        <dbReference type="EMBL" id="GBO14257.1"/>
    </source>
</evidence>
<dbReference type="EMBL" id="BGPR01038422">
    <property type="protein sequence ID" value="GBO14257.1"/>
    <property type="molecule type" value="Genomic_DNA"/>
</dbReference>
<name>A0A4Y2US14_ARAVE</name>
<dbReference type="Pfam" id="PF03564">
    <property type="entry name" value="DUF1759"/>
    <property type="match status" value="1"/>
</dbReference>
<proteinExistence type="predicted"/>
<gene>
    <name evidence="1" type="ORF">AVEN_177159_1</name>
</gene>
<organism evidence="1 2">
    <name type="scientific">Araneus ventricosus</name>
    <name type="common">Orbweaver spider</name>
    <name type="synonym">Epeira ventricosa</name>
    <dbReference type="NCBI Taxonomy" id="182803"/>
    <lineage>
        <taxon>Eukaryota</taxon>
        <taxon>Metazoa</taxon>
        <taxon>Ecdysozoa</taxon>
        <taxon>Arthropoda</taxon>
        <taxon>Chelicerata</taxon>
        <taxon>Arachnida</taxon>
        <taxon>Araneae</taxon>
        <taxon>Araneomorphae</taxon>
        <taxon>Entelegynae</taxon>
        <taxon>Araneoidea</taxon>
        <taxon>Araneidae</taxon>
        <taxon>Araneus</taxon>
    </lineage>
</organism>
<dbReference type="OrthoDB" id="5967017at2759"/>
<dbReference type="Proteomes" id="UP000499080">
    <property type="component" value="Unassembled WGS sequence"/>
</dbReference>
<keyword evidence="2" id="KW-1185">Reference proteome</keyword>
<comment type="caution">
    <text evidence="1">The sequence shown here is derived from an EMBL/GenBank/DDBJ whole genome shotgun (WGS) entry which is preliminary data.</text>
</comment>
<protein>
    <submittedName>
        <fullName evidence="1">Uncharacterized protein</fullName>
    </submittedName>
</protein>